<evidence type="ECO:0000259" key="9">
    <source>
        <dbReference type="PROSITE" id="PS50928"/>
    </source>
</evidence>
<evidence type="ECO:0000256" key="7">
    <source>
        <dbReference type="ARBA" id="ARBA00023136"/>
    </source>
</evidence>
<dbReference type="EMBL" id="JAGIZA010000028">
    <property type="protein sequence ID" value="MBP0496125.1"/>
    <property type="molecule type" value="Genomic_DNA"/>
</dbReference>
<protein>
    <submittedName>
        <fullName evidence="10">ABC transporter permease</fullName>
    </submittedName>
</protein>
<name>A0A940N3K3_9PROT</name>
<evidence type="ECO:0000256" key="1">
    <source>
        <dbReference type="ARBA" id="ARBA00004651"/>
    </source>
</evidence>
<feature type="transmembrane region" description="Helical" evidence="8">
    <location>
        <begin position="243"/>
        <end position="265"/>
    </location>
</feature>
<dbReference type="GO" id="GO:0005886">
    <property type="term" value="C:plasma membrane"/>
    <property type="evidence" value="ECO:0007669"/>
    <property type="project" value="UniProtKB-SubCell"/>
</dbReference>
<keyword evidence="6 8" id="KW-1133">Transmembrane helix</keyword>
<evidence type="ECO:0000256" key="3">
    <source>
        <dbReference type="ARBA" id="ARBA00022448"/>
    </source>
</evidence>
<sequence>MSTRRESWPWLLLLPAALVMLVAFALPVGMLLARAFTQPEPGLQNFLLLWERPVYLQILGNTVMIAAVATPVTLLLAYPVAHAMAHGNPRTRRLLTFLVLVPFWTSLLVRSFATVILLQRRGPLNTLLMNIGLIDAPLPLIYNLTGVLLGAVQTLLPFVIFPLYNSMRRIDPTLMPAALTMGASPARAFLRVYLPLSLPGLMTGATLVFISMLGYFVIPALLGGPRETMVGQLIQDQIGQLGSWGVAGALSFVLLAITAALLGLLHRLVGLKAVAR</sequence>
<dbReference type="Proteomes" id="UP000677537">
    <property type="component" value="Unassembled WGS sequence"/>
</dbReference>
<keyword evidence="7 8" id="KW-0472">Membrane</keyword>
<evidence type="ECO:0000313" key="10">
    <source>
        <dbReference type="EMBL" id="MBP0496125.1"/>
    </source>
</evidence>
<evidence type="ECO:0000256" key="2">
    <source>
        <dbReference type="ARBA" id="ARBA00007069"/>
    </source>
</evidence>
<dbReference type="PROSITE" id="PS50928">
    <property type="entry name" value="ABC_TM1"/>
    <property type="match status" value="1"/>
</dbReference>
<dbReference type="AlphaFoldDB" id="A0A940N3K3"/>
<reference evidence="10" key="1">
    <citation type="submission" date="2021-03" db="EMBL/GenBank/DDBJ databases">
        <authorList>
            <person name="So Y."/>
        </authorList>
    </citation>
    <scope>NUCLEOTIDE SEQUENCE</scope>
    <source>
        <strain evidence="10">SG15</strain>
    </source>
</reference>
<keyword evidence="4" id="KW-1003">Cell membrane</keyword>
<feature type="domain" description="ABC transmembrane type-1" evidence="9">
    <location>
        <begin position="59"/>
        <end position="265"/>
    </location>
</feature>
<evidence type="ECO:0000256" key="8">
    <source>
        <dbReference type="RuleBase" id="RU363032"/>
    </source>
</evidence>
<dbReference type="InterPro" id="IPR000515">
    <property type="entry name" value="MetI-like"/>
</dbReference>
<feature type="transmembrane region" description="Helical" evidence="8">
    <location>
        <begin position="140"/>
        <end position="161"/>
    </location>
</feature>
<comment type="caution">
    <text evidence="10">The sequence shown here is derived from an EMBL/GenBank/DDBJ whole genome shotgun (WGS) entry which is preliminary data.</text>
</comment>
<organism evidence="10 11">
    <name type="scientific">Roseomonas indoligenes</name>
    <dbReference type="NCBI Taxonomy" id="2820811"/>
    <lineage>
        <taxon>Bacteria</taxon>
        <taxon>Pseudomonadati</taxon>
        <taxon>Pseudomonadota</taxon>
        <taxon>Alphaproteobacteria</taxon>
        <taxon>Acetobacterales</taxon>
        <taxon>Roseomonadaceae</taxon>
        <taxon>Roseomonas</taxon>
    </lineage>
</organism>
<evidence type="ECO:0000256" key="5">
    <source>
        <dbReference type="ARBA" id="ARBA00022692"/>
    </source>
</evidence>
<dbReference type="Gene3D" id="1.10.3720.10">
    <property type="entry name" value="MetI-like"/>
    <property type="match status" value="1"/>
</dbReference>
<dbReference type="Pfam" id="PF00528">
    <property type="entry name" value="BPD_transp_1"/>
    <property type="match status" value="1"/>
</dbReference>
<feature type="transmembrane region" description="Helical" evidence="8">
    <location>
        <begin position="93"/>
        <end position="120"/>
    </location>
</feature>
<proteinExistence type="inferred from homology"/>
<comment type="subcellular location">
    <subcellularLocation>
        <location evidence="1 8">Cell membrane</location>
        <topology evidence="1 8">Multi-pass membrane protein</topology>
    </subcellularLocation>
</comment>
<keyword evidence="11" id="KW-1185">Reference proteome</keyword>
<evidence type="ECO:0000256" key="4">
    <source>
        <dbReference type="ARBA" id="ARBA00022475"/>
    </source>
</evidence>
<evidence type="ECO:0000313" key="11">
    <source>
        <dbReference type="Proteomes" id="UP000677537"/>
    </source>
</evidence>
<dbReference type="PANTHER" id="PTHR42929:SF5">
    <property type="entry name" value="ABC TRANSPORTER PERMEASE PROTEIN"/>
    <property type="match status" value="1"/>
</dbReference>
<dbReference type="InterPro" id="IPR035906">
    <property type="entry name" value="MetI-like_sf"/>
</dbReference>
<keyword evidence="5 8" id="KW-0812">Transmembrane</keyword>
<comment type="similarity">
    <text evidence="2">Belongs to the binding-protein-dependent transport system permease family. CysTW subfamily.</text>
</comment>
<dbReference type="CDD" id="cd06261">
    <property type="entry name" value="TM_PBP2"/>
    <property type="match status" value="1"/>
</dbReference>
<evidence type="ECO:0000256" key="6">
    <source>
        <dbReference type="ARBA" id="ARBA00022989"/>
    </source>
</evidence>
<dbReference type="SUPFAM" id="SSF161098">
    <property type="entry name" value="MetI-like"/>
    <property type="match status" value="1"/>
</dbReference>
<dbReference type="GO" id="GO:0055085">
    <property type="term" value="P:transmembrane transport"/>
    <property type="evidence" value="ECO:0007669"/>
    <property type="project" value="InterPro"/>
</dbReference>
<feature type="transmembrane region" description="Helical" evidence="8">
    <location>
        <begin position="59"/>
        <end position="81"/>
    </location>
</feature>
<dbReference type="PANTHER" id="PTHR42929">
    <property type="entry name" value="INNER MEMBRANE ABC TRANSPORTER PERMEASE PROTEIN YDCU-RELATED-RELATED"/>
    <property type="match status" value="1"/>
</dbReference>
<dbReference type="RefSeq" id="WP_209376919.1">
    <property type="nucleotide sequence ID" value="NZ_JAGIZA010000028.1"/>
</dbReference>
<keyword evidence="3 8" id="KW-0813">Transport</keyword>
<accession>A0A940N3K3</accession>
<feature type="transmembrane region" description="Helical" evidence="8">
    <location>
        <begin position="200"/>
        <end position="222"/>
    </location>
</feature>
<gene>
    <name evidence="10" type="ORF">J5Y10_25305</name>
</gene>